<evidence type="ECO:0000313" key="1">
    <source>
        <dbReference type="EMBL" id="KYP35986.1"/>
    </source>
</evidence>
<proteinExistence type="predicted"/>
<keyword evidence="2" id="KW-1185">Reference proteome</keyword>
<dbReference type="EMBL" id="KQ484286">
    <property type="protein sequence ID" value="KYP35986.1"/>
    <property type="molecule type" value="Genomic_DNA"/>
</dbReference>
<dbReference type="Proteomes" id="UP000075243">
    <property type="component" value="Unassembled WGS sequence"/>
</dbReference>
<dbReference type="AlphaFoldDB" id="A0A151R0C8"/>
<gene>
    <name evidence="1" type="ORF">KK1_042923</name>
</gene>
<dbReference type="Gramene" id="C.cajan_39987.t">
    <property type="protein sequence ID" value="C.cajan_39987.t.cds1"/>
    <property type="gene ID" value="C.cajan_39987"/>
</dbReference>
<reference evidence="1" key="1">
    <citation type="journal article" date="2012" name="Nat. Biotechnol.">
        <title>Draft genome sequence of pigeonpea (Cajanus cajan), an orphan legume crop of resource-poor farmers.</title>
        <authorList>
            <person name="Varshney R.K."/>
            <person name="Chen W."/>
            <person name="Li Y."/>
            <person name="Bharti A.K."/>
            <person name="Saxena R.K."/>
            <person name="Schlueter J.A."/>
            <person name="Donoghue M.T."/>
            <person name="Azam S."/>
            <person name="Fan G."/>
            <person name="Whaley A.M."/>
            <person name="Farmer A.D."/>
            <person name="Sheridan J."/>
            <person name="Iwata A."/>
            <person name="Tuteja R."/>
            <person name="Penmetsa R.V."/>
            <person name="Wu W."/>
            <person name="Upadhyaya H.D."/>
            <person name="Yang S.P."/>
            <person name="Shah T."/>
            <person name="Saxena K.B."/>
            <person name="Michael T."/>
            <person name="McCombie W.R."/>
            <person name="Yang B."/>
            <person name="Zhang G."/>
            <person name="Yang H."/>
            <person name="Wang J."/>
            <person name="Spillane C."/>
            <person name="Cook D.R."/>
            <person name="May G.D."/>
            <person name="Xu X."/>
            <person name="Jackson S.A."/>
        </authorList>
    </citation>
    <scope>NUCLEOTIDE SEQUENCE [LARGE SCALE GENOMIC DNA]</scope>
</reference>
<accession>A0A151R0C8</accession>
<evidence type="ECO:0000313" key="2">
    <source>
        <dbReference type="Proteomes" id="UP000075243"/>
    </source>
</evidence>
<sequence>SYDIKILSMMFKIKKLIKKLKVENSKVQSYERDAIICQQEKSHLEHNWIIGVFTKSL</sequence>
<protein>
    <submittedName>
        <fullName evidence="1">Uncharacterized protein</fullName>
    </submittedName>
</protein>
<organism evidence="1 2">
    <name type="scientific">Cajanus cajan</name>
    <name type="common">Pigeon pea</name>
    <name type="synonym">Cajanus indicus</name>
    <dbReference type="NCBI Taxonomy" id="3821"/>
    <lineage>
        <taxon>Eukaryota</taxon>
        <taxon>Viridiplantae</taxon>
        <taxon>Streptophyta</taxon>
        <taxon>Embryophyta</taxon>
        <taxon>Tracheophyta</taxon>
        <taxon>Spermatophyta</taxon>
        <taxon>Magnoliopsida</taxon>
        <taxon>eudicotyledons</taxon>
        <taxon>Gunneridae</taxon>
        <taxon>Pentapetalae</taxon>
        <taxon>rosids</taxon>
        <taxon>fabids</taxon>
        <taxon>Fabales</taxon>
        <taxon>Fabaceae</taxon>
        <taxon>Papilionoideae</taxon>
        <taxon>50 kb inversion clade</taxon>
        <taxon>NPAAA clade</taxon>
        <taxon>indigoferoid/millettioid clade</taxon>
        <taxon>Phaseoleae</taxon>
        <taxon>Cajanus</taxon>
    </lineage>
</organism>
<name>A0A151R0C8_CAJCA</name>
<feature type="non-terminal residue" evidence="1">
    <location>
        <position position="1"/>
    </location>
</feature>